<organism evidence="1">
    <name type="scientific">Anguilla anguilla</name>
    <name type="common">European freshwater eel</name>
    <name type="synonym">Muraena anguilla</name>
    <dbReference type="NCBI Taxonomy" id="7936"/>
    <lineage>
        <taxon>Eukaryota</taxon>
        <taxon>Metazoa</taxon>
        <taxon>Chordata</taxon>
        <taxon>Craniata</taxon>
        <taxon>Vertebrata</taxon>
        <taxon>Euteleostomi</taxon>
        <taxon>Actinopterygii</taxon>
        <taxon>Neopterygii</taxon>
        <taxon>Teleostei</taxon>
        <taxon>Anguilliformes</taxon>
        <taxon>Anguillidae</taxon>
        <taxon>Anguilla</taxon>
    </lineage>
</organism>
<name>A0A0E9RX94_ANGAN</name>
<proteinExistence type="predicted"/>
<evidence type="ECO:0000313" key="1">
    <source>
        <dbReference type="EMBL" id="JAH32853.1"/>
    </source>
</evidence>
<reference evidence="1" key="2">
    <citation type="journal article" date="2015" name="Fish Shellfish Immunol.">
        <title>Early steps in the European eel (Anguilla anguilla)-Vibrio vulnificus interaction in the gills: Role of the RtxA13 toxin.</title>
        <authorList>
            <person name="Callol A."/>
            <person name="Pajuelo D."/>
            <person name="Ebbesson L."/>
            <person name="Teles M."/>
            <person name="MacKenzie S."/>
            <person name="Amaro C."/>
        </authorList>
    </citation>
    <scope>NUCLEOTIDE SEQUENCE</scope>
</reference>
<protein>
    <submittedName>
        <fullName evidence="1">Uncharacterized protein</fullName>
    </submittedName>
</protein>
<dbReference type="EMBL" id="GBXM01075724">
    <property type="protein sequence ID" value="JAH32853.1"/>
    <property type="molecule type" value="Transcribed_RNA"/>
</dbReference>
<accession>A0A0E9RX94</accession>
<sequence length="28" mass="3277">MLTETIGNVDSGTRQMYVAVYYSWYLKS</sequence>
<reference evidence="1" key="1">
    <citation type="submission" date="2014-11" db="EMBL/GenBank/DDBJ databases">
        <authorList>
            <person name="Amaro Gonzalez C."/>
        </authorList>
    </citation>
    <scope>NUCLEOTIDE SEQUENCE</scope>
</reference>
<dbReference type="AlphaFoldDB" id="A0A0E9RX94"/>